<evidence type="ECO:0000313" key="4">
    <source>
        <dbReference type="EMBL" id="PVI01859.1"/>
    </source>
</evidence>
<keyword evidence="1" id="KW-0862">Zinc</keyword>
<accession>A0A2V1DUU2</accession>
<reference evidence="4 5" key="1">
    <citation type="journal article" date="2018" name="Sci. Rep.">
        <title>Comparative genomics provides insights into the lifestyle and reveals functional heterogeneity of dark septate endophytic fungi.</title>
        <authorList>
            <person name="Knapp D.G."/>
            <person name="Nemeth J.B."/>
            <person name="Barry K."/>
            <person name="Hainaut M."/>
            <person name="Henrissat B."/>
            <person name="Johnson J."/>
            <person name="Kuo A."/>
            <person name="Lim J.H.P."/>
            <person name="Lipzen A."/>
            <person name="Nolan M."/>
            <person name="Ohm R.A."/>
            <person name="Tamas L."/>
            <person name="Grigoriev I.V."/>
            <person name="Spatafora J.W."/>
            <person name="Nagy L.G."/>
            <person name="Kovacs G.M."/>
        </authorList>
    </citation>
    <scope>NUCLEOTIDE SEQUENCE [LARGE SCALE GENOMIC DNA]</scope>
    <source>
        <strain evidence="4 5">DSE2036</strain>
    </source>
</reference>
<name>A0A2V1DUU2_9PLEO</name>
<gene>
    <name evidence="4" type="ORF">DM02DRAFT_727620</name>
</gene>
<feature type="domain" description="C2H2-type" evidence="3">
    <location>
        <begin position="240"/>
        <end position="271"/>
    </location>
</feature>
<dbReference type="InterPro" id="IPR013087">
    <property type="entry name" value="Znf_C2H2_type"/>
</dbReference>
<sequence>MIKLGRLWEKGNMSLDGQMALRKLLHQTTLLSGSGHPGCRPDICSRTDQLMFLTRLERRKEPWVMAKRKPASKAPERTLFDFGIKRHTYDDPPPPSPPKKTKKPEDLPPAQWWLALPQRHGLPEEFQPLHPHTLETCPFFFAGDCLMSERFDTQEQLWEHVENYHEGITPKSSVGWILQTGKEDTIPCPPPAFTIRIVPPFNSTSVALSSISPVVLTRLSPWPQWRIMHPKKHPKRLLPFLCSRGCGLRASSLLTLARHERKWDLHTADQPPSLGPFDAEKRKGSHLYTFPLERCVFPIHSDGKHLYKERLSTTPVAIIARFSGALTVASLDGYKIGGVFDLGEQVMYDFNAANPGPLCKITPQHTAVIASSATPSRYLPWDPSHVIDDDEEDIREHKKRARAFTEIIQGFLNANRLHQEPPLLVVVGADGFATKPLSWLQFLMRQDRVFNIVFALRDLEFRFGLRLEHSTFAGDIYHYFATDSDRLLEASCVWATPSTKPRLDTPDAHSL</sequence>
<feature type="region of interest" description="Disordered" evidence="2">
    <location>
        <begin position="83"/>
        <end position="107"/>
    </location>
</feature>
<proteinExistence type="predicted"/>
<evidence type="ECO:0000313" key="5">
    <source>
        <dbReference type="Proteomes" id="UP000244855"/>
    </source>
</evidence>
<dbReference type="GO" id="GO:0008270">
    <property type="term" value="F:zinc ion binding"/>
    <property type="evidence" value="ECO:0007669"/>
    <property type="project" value="UniProtKB-KW"/>
</dbReference>
<keyword evidence="1" id="KW-0479">Metal-binding</keyword>
<protein>
    <recommendedName>
        <fullName evidence="3">C2H2-type domain-containing protein</fullName>
    </recommendedName>
</protein>
<evidence type="ECO:0000259" key="3">
    <source>
        <dbReference type="PROSITE" id="PS50157"/>
    </source>
</evidence>
<dbReference type="Proteomes" id="UP000244855">
    <property type="component" value="Unassembled WGS sequence"/>
</dbReference>
<organism evidence="4 5">
    <name type="scientific">Periconia macrospinosa</name>
    <dbReference type="NCBI Taxonomy" id="97972"/>
    <lineage>
        <taxon>Eukaryota</taxon>
        <taxon>Fungi</taxon>
        <taxon>Dikarya</taxon>
        <taxon>Ascomycota</taxon>
        <taxon>Pezizomycotina</taxon>
        <taxon>Dothideomycetes</taxon>
        <taxon>Pleosporomycetidae</taxon>
        <taxon>Pleosporales</taxon>
        <taxon>Massarineae</taxon>
        <taxon>Periconiaceae</taxon>
        <taxon>Periconia</taxon>
    </lineage>
</organism>
<dbReference type="AlphaFoldDB" id="A0A2V1DUU2"/>
<evidence type="ECO:0000256" key="1">
    <source>
        <dbReference type="PROSITE-ProRule" id="PRU00042"/>
    </source>
</evidence>
<keyword evidence="5" id="KW-1185">Reference proteome</keyword>
<dbReference type="EMBL" id="KZ805351">
    <property type="protein sequence ID" value="PVI01859.1"/>
    <property type="molecule type" value="Genomic_DNA"/>
</dbReference>
<keyword evidence="1" id="KW-0863">Zinc-finger</keyword>
<evidence type="ECO:0000256" key="2">
    <source>
        <dbReference type="SAM" id="MobiDB-lite"/>
    </source>
</evidence>
<dbReference type="PROSITE" id="PS50157">
    <property type="entry name" value="ZINC_FINGER_C2H2_2"/>
    <property type="match status" value="1"/>
</dbReference>